<dbReference type="EMBL" id="JABEZW010000010">
    <property type="protein sequence ID" value="MBA0777691.1"/>
    <property type="molecule type" value="Genomic_DNA"/>
</dbReference>
<reference evidence="1 2" key="1">
    <citation type="journal article" date="2019" name="Genome Biol. Evol.">
        <title>Insights into the evolution of the New World diploid cottons (Gossypium, subgenus Houzingenia) based on genome sequencing.</title>
        <authorList>
            <person name="Grover C.E."/>
            <person name="Arick M.A. 2nd"/>
            <person name="Thrash A."/>
            <person name="Conover J.L."/>
            <person name="Sanders W.S."/>
            <person name="Peterson D.G."/>
            <person name="Frelichowski J.E."/>
            <person name="Scheffler J.A."/>
            <person name="Scheffler B.E."/>
            <person name="Wendel J.F."/>
        </authorList>
    </citation>
    <scope>NUCLEOTIDE SEQUENCE [LARGE SCALE GENOMIC DNA]</scope>
    <source>
        <strain evidence="1">8</strain>
        <tissue evidence="1">Leaf</tissue>
    </source>
</reference>
<sequence>MESKLVLHNGSCHYKKVRWKV</sequence>
<dbReference type="Proteomes" id="UP000593568">
    <property type="component" value="Unassembled WGS sequence"/>
</dbReference>
<name>A0A7J9EXR0_9ROSI</name>
<organism evidence="1 2">
    <name type="scientific">Gossypium trilobum</name>
    <dbReference type="NCBI Taxonomy" id="34281"/>
    <lineage>
        <taxon>Eukaryota</taxon>
        <taxon>Viridiplantae</taxon>
        <taxon>Streptophyta</taxon>
        <taxon>Embryophyta</taxon>
        <taxon>Tracheophyta</taxon>
        <taxon>Spermatophyta</taxon>
        <taxon>Magnoliopsida</taxon>
        <taxon>eudicotyledons</taxon>
        <taxon>Gunneridae</taxon>
        <taxon>Pentapetalae</taxon>
        <taxon>rosids</taxon>
        <taxon>malvids</taxon>
        <taxon>Malvales</taxon>
        <taxon>Malvaceae</taxon>
        <taxon>Malvoideae</taxon>
        <taxon>Gossypium</taxon>
    </lineage>
</organism>
<evidence type="ECO:0000313" key="1">
    <source>
        <dbReference type="EMBL" id="MBA0777691.1"/>
    </source>
</evidence>
<gene>
    <name evidence="1" type="ORF">Gotri_005682</name>
</gene>
<protein>
    <submittedName>
        <fullName evidence="1">Uncharacterized protein</fullName>
    </submittedName>
</protein>
<keyword evidence="2" id="KW-1185">Reference proteome</keyword>
<comment type="caution">
    <text evidence="1">The sequence shown here is derived from an EMBL/GenBank/DDBJ whole genome shotgun (WGS) entry which is preliminary data.</text>
</comment>
<dbReference type="AlphaFoldDB" id="A0A7J9EXR0"/>
<proteinExistence type="predicted"/>
<evidence type="ECO:0000313" key="2">
    <source>
        <dbReference type="Proteomes" id="UP000593568"/>
    </source>
</evidence>
<accession>A0A7J9EXR0</accession>